<dbReference type="InterPro" id="IPR020843">
    <property type="entry name" value="ER"/>
</dbReference>
<evidence type="ECO:0000313" key="2">
    <source>
        <dbReference type="EMBL" id="SDQ37573.1"/>
    </source>
</evidence>
<dbReference type="GO" id="GO:0008270">
    <property type="term" value="F:zinc ion binding"/>
    <property type="evidence" value="ECO:0007669"/>
    <property type="project" value="InterPro"/>
</dbReference>
<dbReference type="RefSeq" id="WP_092521972.1">
    <property type="nucleotide sequence ID" value="NZ_FNKO01000001.1"/>
</dbReference>
<dbReference type="EMBL" id="FNKO01000001">
    <property type="protein sequence ID" value="SDQ37573.1"/>
    <property type="molecule type" value="Genomic_DNA"/>
</dbReference>
<name>A0A1H1ACZ4_9ACTN</name>
<dbReference type="OrthoDB" id="4190732at2"/>
<protein>
    <submittedName>
        <fullName evidence="2">NADPH2:quinone reductase</fullName>
    </submittedName>
</protein>
<dbReference type="SMART" id="SM00829">
    <property type="entry name" value="PKS_ER"/>
    <property type="match status" value="1"/>
</dbReference>
<sequence length="328" mass="34319">MRALRVTELGKPYEVLELARTELPEPGPEQVAVRVAASPVNFPDVLMCRGKYQVKPDPPFTPGVELCGEVVAVGSGVIGLAHGDRVIGAGAVPDGGFAEYALMDAGRTFHAPEALDDAAAASLFIGYQTGWFGLHRRAGLRSGETLLVHAASGGVGSAAIQLGRAAGATVIGVAGGREKAEVARELGAHVVVDRHTEDFVSVVKETTGGRGADVVYDPVGGDTYSRSTKCVAFEGRILVIGFASGDIPTPALNHALIKNYSIVGLHWGLYNERDPRAVREAHEDLTRMATAGEIAPLVSERVGLEELPAAAQRVADGHTVGRVVYTGT</sequence>
<evidence type="ECO:0000313" key="3">
    <source>
        <dbReference type="Proteomes" id="UP000199301"/>
    </source>
</evidence>
<proteinExistence type="predicted"/>
<organism evidence="2 3">
    <name type="scientific">Actinopolyspora saharensis</name>
    <dbReference type="NCBI Taxonomy" id="995062"/>
    <lineage>
        <taxon>Bacteria</taxon>
        <taxon>Bacillati</taxon>
        <taxon>Actinomycetota</taxon>
        <taxon>Actinomycetes</taxon>
        <taxon>Actinopolysporales</taxon>
        <taxon>Actinopolysporaceae</taxon>
        <taxon>Actinopolyspora</taxon>
    </lineage>
</organism>
<dbReference type="Pfam" id="PF00107">
    <property type="entry name" value="ADH_zinc_N"/>
    <property type="match status" value="1"/>
</dbReference>
<dbReference type="InterPro" id="IPR036291">
    <property type="entry name" value="NAD(P)-bd_dom_sf"/>
</dbReference>
<accession>A0A1H1ACZ4</accession>
<dbReference type="Gene3D" id="3.90.180.10">
    <property type="entry name" value="Medium-chain alcohol dehydrogenases, catalytic domain"/>
    <property type="match status" value="1"/>
</dbReference>
<feature type="domain" description="Enoyl reductase (ER)" evidence="1">
    <location>
        <begin position="11"/>
        <end position="325"/>
    </location>
</feature>
<dbReference type="InterPro" id="IPR011032">
    <property type="entry name" value="GroES-like_sf"/>
</dbReference>
<keyword evidence="3" id="KW-1185">Reference proteome</keyword>
<gene>
    <name evidence="2" type="ORF">SAMN04489718_1529</name>
</gene>
<dbReference type="Proteomes" id="UP000199301">
    <property type="component" value="Unassembled WGS sequence"/>
</dbReference>
<dbReference type="InterPro" id="IPR013149">
    <property type="entry name" value="ADH-like_C"/>
</dbReference>
<dbReference type="GO" id="GO:0016491">
    <property type="term" value="F:oxidoreductase activity"/>
    <property type="evidence" value="ECO:0007669"/>
    <property type="project" value="InterPro"/>
</dbReference>
<dbReference type="InterPro" id="IPR051397">
    <property type="entry name" value="Zn-ADH-like_protein"/>
</dbReference>
<dbReference type="AlphaFoldDB" id="A0A1H1ACZ4"/>
<dbReference type="Gene3D" id="3.40.50.720">
    <property type="entry name" value="NAD(P)-binding Rossmann-like Domain"/>
    <property type="match status" value="1"/>
</dbReference>
<dbReference type="SUPFAM" id="SSF50129">
    <property type="entry name" value="GroES-like"/>
    <property type="match status" value="1"/>
</dbReference>
<dbReference type="InterPro" id="IPR013154">
    <property type="entry name" value="ADH-like_N"/>
</dbReference>
<dbReference type="PROSITE" id="PS01162">
    <property type="entry name" value="QOR_ZETA_CRYSTAL"/>
    <property type="match status" value="1"/>
</dbReference>
<dbReference type="STRING" id="995062.SAMN04489718_1529"/>
<reference evidence="3" key="1">
    <citation type="submission" date="2016-10" db="EMBL/GenBank/DDBJ databases">
        <authorList>
            <person name="Varghese N."/>
            <person name="Submissions S."/>
        </authorList>
    </citation>
    <scope>NUCLEOTIDE SEQUENCE [LARGE SCALE GENOMIC DNA]</scope>
    <source>
        <strain evidence="3">DSM 45459</strain>
    </source>
</reference>
<evidence type="ECO:0000259" key="1">
    <source>
        <dbReference type="SMART" id="SM00829"/>
    </source>
</evidence>
<dbReference type="CDD" id="cd08241">
    <property type="entry name" value="QOR1"/>
    <property type="match status" value="1"/>
</dbReference>
<dbReference type="Pfam" id="PF08240">
    <property type="entry name" value="ADH_N"/>
    <property type="match status" value="1"/>
</dbReference>
<dbReference type="PANTHER" id="PTHR43677">
    <property type="entry name" value="SHORT-CHAIN DEHYDROGENASE/REDUCTASE"/>
    <property type="match status" value="1"/>
</dbReference>
<dbReference type="SUPFAM" id="SSF51735">
    <property type="entry name" value="NAD(P)-binding Rossmann-fold domains"/>
    <property type="match status" value="1"/>
</dbReference>
<dbReference type="InterPro" id="IPR002364">
    <property type="entry name" value="Quin_OxRdtase/zeta-crystal_CS"/>
</dbReference>
<dbReference type="PANTHER" id="PTHR43677:SF4">
    <property type="entry name" value="QUINONE OXIDOREDUCTASE-LIKE PROTEIN 2"/>
    <property type="match status" value="1"/>
</dbReference>